<feature type="compositionally biased region" description="Acidic residues" evidence="5">
    <location>
        <begin position="75"/>
        <end position="96"/>
    </location>
</feature>
<name>A0A2R6NHT5_9APHY</name>
<dbReference type="PANTHER" id="PTHR13237:SF8">
    <property type="entry name" value="SOMETHING ABOUT SILENCING PROTEIN 10"/>
    <property type="match status" value="1"/>
</dbReference>
<evidence type="ECO:0000256" key="1">
    <source>
        <dbReference type="ARBA" id="ARBA00004123"/>
    </source>
</evidence>
<dbReference type="Proteomes" id="UP000186601">
    <property type="component" value="Unassembled WGS sequence"/>
</dbReference>
<evidence type="ECO:0000256" key="3">
    <source>
        <dbReference type="ARBA" id="ARBA00022553"/>
    </source>
</evidence>
<evidence type="ECO:0000259" key="6">
    <source>
        <dbReference type="Pfam" id="PF09368"/>
    </source>
</evidence>
<feature type="compositionally biased region" description="Basic and acidic residues" evidence="5">
    <location>
        <begin position="515"/>
        <end position="528"/>
    </location>
</feature>
<feature type="compositionally biased region" description="Polar residues" evidence="5">
    <location>
        <begin position="418"/>
        <end position="439"/>
    </location>
</feature>
<comment type="similarity">
    <text evidence="2">Belongs to the SAS10 family.</text>
</comment>
<evidence type="ECO:0000256" key="4">
    <source>
        <dbReference type="ARBA" id="ARBA00023242"/>
    </source>
</evidence>
<feature type="compositionally biased region" description="Basic residues" evidence="5">
    <location>
        <begin position="594"/>
        <end position="611"/>
    </location>
</feature>
<reference evidence="7 8" key="1">
    <citation type="submission" date="2018-02" db="EMBL/GenBank/DDBJ databases">
        <title>Genome sequence of the basidiomycete white-rot fungus Phlebia centrifuga.</title>
        <authorList>
            <person name="Granchi Z."/>
            <person name="Peng M."/>
            <person name="de Vries R.P."/>
            <person name="Hilden K."/>
            <person name="Makela M.R."/>
            <person name="Grigoriev I."/>
            <person name="Riley R."/>
        </authorList>
    </citation>
    <scope>NUCLEOTIDE SEQUENCE [LARGE SCALE GENOMIC DNA]</scope>
    <source>
        <strain evidence="7 8">FBCC195</strain>
    </source>
</reference>
<dbReference type="Pfam" id="PF04000">
    <property type="entry name" value="Sas10_Utp3"/>
    <property type="match status" value="1"/>
</dbReference>
<feature type="compositionally biased region" description="Basic and acidic residues" evidence="5">
    <location>
        <begin position="16"/>
        <end position="25"/>
    </location>
</feature>
<comment type="caution">
    <text evidence="7">The sequence shown here is derived from an EMBL/GenBank/DDBJ whole genome shotgun (WGS) entry which is preliminary data.</text>
</comment>
<gene>
    <name evidence="7" type="ORF">PHLCEN_2v12140</name>
</gene>
<dbReference type="InterPro" id="IPR007146">
    <property type="entry name" value="Sas10/Utp3/C1D"/>
</dbReference>
<comment type="subcellular location">
    <subcellularLocation>
        <location evidence="1">Nucleus</location>
    </subcellularLocation>
</comment>
<dbReference type="OrthoDB" id="1924577at2759"/>
<feature type="compositionally biased region" description="Basic and acidic residues" evidence="5">
    <location>
        <begin position="480"/>
        <end position="501"/>
    </location>
</feature>
<dbReference type="Pfam" id="PF09368">
    <property type="entry name" value="Sas10"/>
    <property type="match status" value="1"/>
</dbReference>
<proteinExistence type="inferred from homology"/>
<evidence type="ECO:0000256" key="5">
    <source>
        <dbReference type="SAM" id="MobiDB-lite"/>
    </source>
</evidence>
<dbReference type="PANTHER" id="PTHR13237">
    <property type="entry name" value="SOMETHING ABOUT SILENCING PROTEIN 10-RELATED"/>
    <property type="match status" value="1"/>
</dbReference>
<keyword evidence="3" id="KW-0597">Phosphoprotein</keyword>
<feature type="domain" description="Sas10 C-terminal" evidence="6">
    <location>
        <begin position="578"/>
        <end position="652"/>
    </location>
</feature>
<evidence type="ECO:0000256" key="2">
    <source>
        <dbReference type="ARBA" id="ARBA00010979"/>
    </source>
</evidence>
<dbReference type="AlphaFoldDB" id="A0A2R6NHT5"/>
<organism evidence="7 8">
    <name type="scientific">Hermanssonia centrifuga</name>
    <dbReference type="NCBI Taxonomy" id="98765"/>
    <lineage>
        <taxon>Eukaryota</taxon>
        <taxon>Fungi</taxon>
        <taxon>Dikarya</taxon>
        <taxon>Basidiomycota</taxon>
        <taxon>Agaricomycotina</taxon>
        <taxon>Agaricomycetes</taxon>
        <taxon>Polyporales</taxon>
        <taxon>Meruliaceae</taxon>
        <taxon>Hermanssonia</taxon>
    </lineage>
</organism>
<dbReference type="GO" id="GO:0000462">
    <property type="term" value="P:maturation of SSU-rRNA from tricistronic rRNA transcript (SSU-rRNA, 5.8S rRNA, LSU-rRNA)"/>
    <property type="evidence" value="ECO:0007669"/>
    <property type="project" value="TreeGrafter"/>
</dbReference>
<feature type="compositionally biased region" description="Acidic residues" evidence="5">
    <location>
        <begin position="121"/>
        <end position="130"/>
    </location>
</feature>
<feature type="compositionally biased region" description="Acidic residues" evidence="5">
    <location>
        <begin position="57"/>
        <end position="67"/>
    </location>
</feature>
<evidence type="ECO:0000313" key="7">
    <source>
        <dbReference type="EMBL" id="PSR71930.1"/>
    </source>
</evidence>
<feature type="compositionally biased region" description="Basic and acidic residues" evidence="5">
    <location>
        <begin position="545"/>
        <end position="564"/>
    </location>
</feature>
<dbReference type="STRING" id="98765.A0A2R6NHT5"/>
<feature type="compositionally biased region" description="Acidic residues" evidence="5">
    <location>
        <begin position="149"/>
        <end position="160"/>
    </location>
</feature>
<feature type="region of interest" description="Disordered" evidence="5">
    <location>
        <begin position="366"/>
        <end position="564"/>
    </location>
</feature>
<dbReference type="InterPro" id="IPR018972">
    <property type="entry name" value="Sas10_C_dom"/>
</dbReference>
<feature type="region of interest" description="Disordered" evidence="5">
    <location>
        <begin position="316"/>
        <end position="335"/>
    </location>
</feature>
<keyword evidence="4" id="KW-0539">Nucleus</keyword>
<feature type="region of interest" description="Disordered" evidence="5">
    <location>
        <begin position="1"/>
        <end position="162"/>
    </location>
</feature>
<sequence length="652" mass="74075">MVRNRNAKRNNNSHPRPVDRKEGTLKRWNKPSDIPMDEEDQFHASRDRILLEGDDVHSDDEGDEEEVFALKGIPDSEEEDEGEVGSEEDEEDEDETPLPSAATSKKPSGKQRKQAPPSSDEQSDSESEEEGWGRSKAAYYSSNAAQLSSDDEEANEMEEQEANRLQAKIREVLNDDDFGLADVANIVMEQEDDGDEPVPVITEVLPKDKESLLRHLERTNPEALALARDWDDVARTLVKTQEKITRLEDEQSDAITSGMLHLYYQALLQYAITLAFYLYLRSSEQYSVHPEQLRSHPIMGRLLTLKQHIATLEDLDVAGSEEEDEDDDEDEDSDNDLAAIRFPKKWGAEASDELLNLFEEMKQFRGADEPPIKKEKKKARVPLEEPPKKKRKTTPASKPAPSLPIFDLEEPVFPAKSKPTTRPSSNTDADAYGEQTTLQAADAADKAARKRTLRFHTSKIESASARRERARANAGGDDDIPWKERKKEREERQKRELEKSRTTAGNDLDEEEPESREAASKKRRRDEGDDKETEQDDAEGYYDLVSRKSKEKKERKKVEYETEQSLVREELRVEDIADGPRSVSRAIMKNRGLTPHRSKSVRNPRVKKRQRYEKAKKTVASQKAVYKGGVGATGRYDGEKSGISKVIKSVRL</sequence>
<feature type="region of interest" description="Disordered" evidence="5">
    <location>
        <begin position="582"/>
        <end position="619"/>
    </location>
</feature>
<dbReference type="GO" id="GO:0032040">
    <property type="term" value="C:small-subunit processome"/>
    <property type="evidence" value="ECO:0007669"/>
    <property type="project" value="TreeGrafter"/>
</dbReference>
<feature type="compositionally biased region" description="Basic and acidic residues" evidence="5">
    <location>
        <begin position="41"/>
        <end position="56"/>
    </location>
</feature>
<evidence type="ECO:0000313" key="8">
    <source>
        <dbReference type="Proteomes" id="UP000186601"/>
    </source>
</evidence>
<protein>
    <recommendedName>
        <fullName evidence="6">Sas10 C-terminal domain-containing protein</fullName>
    </recommendedName>
</protein>
<feature type="compositionally biased region" description="Basic residues" evidence="5">
    <location>
        <begin position="448"/>
        <end position="457"/>
    </location>
</feature>
<dbReference type="EMBL" id="MLYV02001230">
    <property type="protein sequence ID" value="PSR71930.1"/>
    <property type="molecule type" value="Genomic_DNA"/>
</dbReference>
<feature type="compositionally biased region" description="Acidic residues" evidence="5">
    <location>
        <begin position="529"/>
        <end position="540"/>
    </location>
</feature>
<keyword evidence="8" id="KW-1185">Reference proteome</keyword>
<accession>A0A2R6NHT5</accession>